<evidence type="ECO:0000313" key="1">
    <source>
        <dbReference type="EMBL" id="QHT09379.1"/>
    </source>
</evidence>
<proteinExistence type="predicted"/>
<dbReference type="EMBL" id="MN739510">
    <property type="protein sequence ID" value="QHT09379.1"/>
    <property type="molecule type" value="Genomic_DNA"/>
</dbReference>
<dbReference type="AlphaFoldDB" id="A0A6C0D0F1"/>
<sequence>MNAKSAVTNQNLLEDLFGCDSNEEDEVQILKNKEYYIDKTNELLQDINLDNYYEILKIMLIKYKDLDEKKKEDILSIMGVSNEVKIVYKTINKKSEKRRNKLNMDDY</sequence>
<protein>
    <submittedName>
        <fullName evidence="1">Uncharacterized protein</fullName>
    </submittedName>
</protein>
<name>A0A6C0D0F1_9ZZZZ</name>
<organism evidence="1">
    <name type="scientific">viral metagenome</name>
    <dbReference type="NCBI Taxonomy" id="1070528"/>
    <lineage>
        <taxon>unclassified sequences</taxon>
        <taxon>metagenomes</taxon>
        <taxon>organismal metagenomes</taxon>
    </lineage>
</organism>
<accession>A0A6C0D0F1</accession>
<reference evidence="1" key="1">
    <citation type="journal article" date="2020" name="Nature">
        <title>Giant virus diversity and host interactions through global metagenomics.</title>
        <authorList>
            <person name="Schulz F."/>
            <person name="Roux S."/>
            <person name="Paez-Espino D."/>
            <person name="Jungbluth S."/>
            <person name="Walsh D.A."/>
            <person name="Denef V.J."/>
            <person name="McMahon K.D."/>
            <person name="Konstantinidis K.T."/>
            <person name="Eloe-Fadrosh E.A."/>
            <person name="Kyrpides N.C."/>
            <person name="Woyke T."/>
        </authorList>
    </citation>
    <scope>NUCLEOTIDE SEQUENCE</scope>
    <source>
        <strain evidence="1">GVMAG-M-3300023110-24</strain>
    </source>
</reference>